<evidence type="ECO:0000259" key="1">
    <source>
        <dbReference type="PROSITE" id="PS50056"/>
    </source>
</evidence>
<dbReference type="EMBL" id="UFSZ01000001">
    <property type="protein sequence ID" value="SUV15191.1"/>
    <property type="molecule type" value="Genomic_DNA"/>
</dbReference>
<name>A0A2S0K602_LYSSH</name>
<dbReference type="GeneID" id="48278897"/>
<organism evidence="2 4">
    <name type="scientific">Lysinibacillus sphaericus</name>
    <name type="common">Bacillus sphaericus</name>
    <dbReference type="NCBI Taxonomy" id="1421"/>
    <lineage>
        <taxon>Bacteria</taxon>
        <taxon>Bacillati</taxon>
        <taxon>Bacillota</taxon>
        <taxon>Bacilli</taxon>
        <taxon>Bacillales</taxon>
        <taxon>Bacillaceae</taxon>
        <taxon>Lysinibacillus</taxon>
    </lineage>
</organism>
<sequence>MEKNYDVLVKDRLFFGGAQDAEAAFSNEQVDVVIDVRVNGLTELEQQAAHYNYNHLPIADEEAQVAQSIDTVAKKIVAAYESGQKVYFHCGSGGGRAGVAATAVLMELGLADSLEEAELAVKQARSQVKIRPNMATALKKLYEK</sequence>
<dbReference type="RefSeq" id="WP_024360792.1">
    <property type="nucleotide sequence ID" value="NZ_BJNS01000019.1"/>
</dbReference>
<dbReference type="InterPro" id="IPR020422">
    <property type="entry name" value="TYR_PHOSPHATASE_DUAL_dom"/>
</dbReference>
<dbReference type="InterPro" id="IPR000387">
    <property type="entry name" value="Tyr_Pase_dom"/>
</dbReference>
<dbReference type="InterPro" id="IPR000340">
    <property type="entry name" value="Dual-sp_phosphatase_cat-dom"/>
</dbReference>
<dbReference type="PANTHER" id="PTHR47216">
    <property type="match status" value="1"/>
</dbReference>
<dbReference type="EMBL" id="CP019980">
    <property type="protein sequence ID" value="AVK98800.1"/>
    <property type="molecule type" value="Genomic_DNA"/>
</dbReference>
<reference evidence="3 5" key="2">
    <citation type="submission" date="2018-06" db="EMBL/GenBank/DDBJ databases">
        <authorList>
            <consortium name="Pathogen Informatics"/>
            <person name="Doyle S."/>
        </authorList>
    </citation>
    <scope>NUCLEOTIDE SEQUENCE [LARGE SCALE GENOMIC DNA]</scope>
    <source>
        <strain evidence="3 5">NCTC10338</strain>
    </source>
</reference>
<gene>
    <name evidence="2" type="ORF">LS41612_22085</name>
    <name evidence="3" type="ORF">NCTC10338_00227</name>
</gene>
<dbReference type="PANTHER" id="PTHR47216:SF4">
    <property type="entry name" value="OS01G0859400 PROTEIN"/>
    <property type="match status" value="1"/>
</dbReference>
<proteinExistence type="predicted"/>
<dbReference type="Pfam" id="PF00782">
    <property type="entry name" value="DSPc"/>
    <property type="match status" value="1"/>
</dbReference>
<dbReference type="SMART" id="SM00195">
    <property type="entry name" value="DSPc"/>
    <property type="match status" value="1"/>
</dbReference>
<dbReference type="InterPro" id="IPR029021">
    <property type="entry name" value="Prot-tyrosine_phosphatase-like"/>
</dbReference>
<evidence type="ECO:0000313" key="3">
    <source>
        <dbReference type="EMBL" id="SUV15191.1"/>
    </source>
</evidence>
<dbReference type="PROSITE" id="PS50056">
    <property type="entry name" value="TYR_PHOSPHATASE_2"/>
    <property type="match status" value="1"/>
</dbReference>
<feature type="domain" description="Tyrosine specific protein phosphatases" evidence="1">
    <location>
        <begin position="63"/>
        <end position="125"/>
    </location>
</feature>
<dbReference type="Proteomes" id="UP000255295">
    <property type="component" value="Unassembled WGS sequence"/>
</dbReference>
<protein>
    <submittedName>
        <fullName evidence="3">Dual specificity protein phosphatase</fullName>
    </submittedName>
</protein>
<evidence type="ECO:0000313" key="2">
    <source>
        <dbReference type="EMBL" id="AVK98800.1"/>
    </source>
</evidence>
<reference evidence="2 4" key="1">
    <citation type="submission" date="2017-03" db="EMBL/GenBank/DDBJ databases">
        <title>The whole genome sequencing and assembly of Lysinibacillus sphaericus DSM 28T strain.</title>
        <authorList>
            <person name="Lee Y.-J."/>
            <person name="Yi H."/>
            <person name="Bahn Y.-S."/>
            <person name="Kim J.F."/>
            <person name="Lee D.-W."/>
        </authorList>
    </citation>
    <scope>NUCLEOTIDE SEQUENCE [LARGE SCALE GENOMIC DNA]</scope>
    <source>
        <strain evidence="2 4">DSM 28</strain>
    </source>
</reference>
<evidence type="ECO:0000313" key="5">
    <source>
        <dbReference type="Proteomes" id="UP000255295"/>
    </source>
</evidence>
<dbReference type="Proteomes" id="UP000238825">
    <property type="component" value="Chromosome"/>
</dbReference>
<accession>A0A2S0K602</accession>
<dbReference type="Gene3D" id="3.90.190.10">
    <property type="entry name" value="Protein tyrosine phosphatase superfamily"/>
    <property type="match status" value="1"/>
</dbReference>
<dbReference type="AlphaFoldDB" id="A0A2S0K602"/>
<evidence type="ECO:0000313" key="4">
    <source>
        <dbReference type="Proteomes" id="UP000238825"/>
    </source>
</evidence>
<dbReference type="SUPFAM" id="SSF52799">
    <property type="entry name" value="(Phosphotyrosine protein) phosphatases II"/>
    <property type="match status" value="1"/>
</dbReference>